<dbReference type="PANTHER" id="PTHR33048:SF57">
    <property type="entry name" value="INTEGRAL MEMBRANE PROTEIN-RELATED"/>
    <property type="match status" value="1"/>
</dbReference>
<dbReference type="InterPro" id="IPR052337">
    <property type="entry name" value="SAT4-like"/>
</dbReference>
<keyword evidence="9" id="KW-1185">Reference proteome</keyword>
<evidence type="ECO:0000256" key="3">
    <source>
        <dbReference type="ARBA" id="ARBA00022989"/>
    </source>
</evidence>
<keyword evidence="2 6" id="KW-0812">Transmembrane</keyword>
<accession>A0A9W4XEY0</accession>
<comment type="similarity">
    <text evidence="5">Belongs to the SAT4 family.</text>
</comment>
<keyword evidence="3 6" id="KW-1133">Transmembrane helix</keyword>
<evidence type="ECO:0000256" key="5">
    <source>
        <dbReference type="ARBA" id="ARBA00038359"/>
    </source>
</evidence>
<evidence type="ECO:0000313" key="9">
    <source>
        <dbReference type="Proteomes" id="UP001152607"/>
    </source>
</evidence>
<evidence type="ECO:0000313" key="8">
    <source>
        <dbReference type="EMBL" id="CAI6285216.1"/>
    </source>
</evidence>
<sequence length="216" mass="24083">MMVILALNGVATIIACALICQPVAYNWDRTIPGGKCGNYHAFWLITSILGVIFDLILIVLPLPVFWKLQLSLRKKITLTILFGLGFFIFAITIMRVIYIEKINYEDLTYTGSLLTAFTVLEPTLGIVAGCVPIMSPSISRVKIILKTAFVSMFKGSSSTIEHSTTTPLGFSKEAFPDEHHWSRLHDRLYPLTDITSSQITTVDARLAENDELWGVE</sequence>
<comment type="caution">
    <text evidence="8">The sequence shown here is derived from an EMBL/GenBank/DDBJ whole genome shotgun (WGS) entry which is preliminary data.</text>
</comment>
<evidence type="ECO:0000256" key="2">
    <source>
        <dbReference type="ARBA" id="ARBA00022692"/>
    </source>
</evidence>
<organism evidence="8 9">
    <name type="scientific">Periconia digitata</name>
    <dbReference type="NCBI Taxonomy" id="1303443"/>
    <lineage>
        <taxon>Eukaryota</taxon>
        <taxon>Fungi</taxon>
        <taxon>Dikarya</taxon>
        <taxon>Ascomycota</taxon>
        <taxon>Pezizomycotina</taxon>
        <taxon>Dothideomycetes</taxon>
        <taxon>Pleosporomycetidae</taxon>
        <taxon>Pleosporales</taxon>
        <taxon>Massarineae</taxon>
        <taxon>Periconiaceae</taxon>
        <taxon>Periconia</taxon>
    </lineage>
</organism>
<dbReference type="Proteomes" id="UP001152607">
    <property type="component" value="Unassembled WGS sequence"/>
</dbReference>
<dbReference type="EMBL" id="CAOQHR010000001">
    <property type="protein sequence ID" value="CAI6285216.1"/>
    <property type="molecule type" value="Genomic_DNA"/>
</dbReference>
<dbReference type="GO" id="GO:0016020">
    <property type="term" value="C:membrane"/>
    <property type="evidence" value="ECO:0007669"/>
    <property type="project" value="UniProtKB-SubCell"/>
</dbReference>
<evidence type="ECO:0000256" key="4">
    <source>
        <dbReference type="ARBA" id="ARBA00023136"/>
    </source>
</evidence>
<reference evidence="8" key="1">
    <citation type="submission" date="2023-01" db="EMBL/GenBank/DDBJ databases">
        <authorList>
            <person name="Van Ghelder C."/>
            <person name="Rancurel C."/>
        </authorList>
    </citation>
    <scope>NUCLEOTIDE SEQUENCE</scope>
    <source>
        <strain evidence="8">CNCM I-4278</strain>
    </source>
</reference>
<gene>
    <name evidence="8" type="ORF">PDIGIT_LOCUS2272</name>
</gene>
<dbReference type="InterPro" id="IPR049326">
    <property type="entry name" value="Rhodopsin_dom_fungi"/>
</dbReference>
<dbReference type="OrthoDB" id="3934549at2759"/>
<name>A0A9W4XEY0_9PLEO</name>
<dbReference type="Pfam" id="PF20684">
    <property type="entry name" value="Fung_rhodopsin"/>
    <property type="match status" value="1"/>
</dbReference>
<feature type="domain" description="Rhodopsin" evidence="7">
    <location>
        <begin position="1"/>
        <end position="139"/>
    </location>
</feature>
<evidence type="ECO:0000259" key="7">
    <source>
        <dbReference type="Pfam" id="PF20684"/>
    </source>
</evidence>
<feature type="transmembrane region" description="Helical" evidence="6">
    <location>
        <begin position="111"/>
        <end position="134"/>
    </location>
</feature>
<feature type="transmembrane region" description="Helical" evidence="6">
    <location>
        <begin position="41"/>
        <end position="66"/>
    </location>
</feature>
<dbReference type="AlphaFoldDB" id="A0A9W4XEY0"/>
<protein>
    <recommendedName>
        <fullName evidence="7">Rhodopsin domain-containing protein</fullName>
    </recommendedName>
</protein>
<dbReference type="PANTHER" id="PTHR33048">
    <property type="entry name" value="PTH11-LIKE INTEGRAL MEMBRANE PROTEIN (AFU_ORTHOLOGUE AFUA_5G11245)"/>
    <property type="match status" value="1"/>
</dbReference>
<comment type="subcellular location">
    <subcellularLocation>
        <location evidence="1">Membrane</location>
        <topology evidence="1">Multi-pass membrane protein</topology>
    </subcellularLocation>
</comment>
<evidence type="ECO:0000256" key="6">
    <source>
        <dbReference type="SAM" id="Phobius"/>
    </source>
</evidence>
<feature type="transmembrane region" description="Helical" evidence="6">
    <location>
        <begin position="78"/>
        <end position="99"/>
    </location>
</feature>
<evidence type="ECO:0000256" key="1">
    <source>
        <dbReference type="ARBA" id="ARBA00004141"/>
    </source>
</evidence>
<keyword evidence="4 6" id="KW-0472">Membrane</keyword>
<proteinExistence type="inferred from homology"/>